<dbReference type="EMBL" id="JACHGN010000007">
    <property type="protein sequence ID" value="MBB5133879.1"/>
    <property type="molecule type" value="Genomic_DNA"/>
</dbReference>
<evidence type="ECO:0008006" key="3">
    <source>
        <dbReference type="Google" id="ProtNLM"/>
    </source>
</evidence>
<reference evidence="1 2" key="1">
    <citation type="submission" date="2020-08" db="EMBL/GenBank/DDBJ databases">
        <title>Genomic Encyclopedia of Type Strains, Phase IV (KMG-IV): sequencing the most valuable type-strain genomes for metagenomic binning, comparative biology and taxonomic classification.</title>
        <authorList>
            <person name="Goeker M."/>
        </authorList>
    </citation>
    <scope>NUCLEOTIDE SEQUENCE [LARGE SCALE GENOMIC DNA]</scope>
    <source>
        <strain evidence="1 2">DSM 45615</strain>
    </source>
</reference>
<sequence>MDLVPNPHHQKLQRALPEVRAHVARLEEALDPPHSRFTSGRVWVGKSADAFAADLTGHRNLLRKLAQSIIEAFEAELRGTPSHVTPAEAKNL</sequence>
<dbReference type="AlphaFoldDB" id="A0A840P4F5"/>
<name>A0A840P4F5_9ACTN</name>
<organism evidence="1 2">
    <name type="scientific">Thermocatellispora tengchongensis</name>
    <dbReference type="NCBI Taxonomy" id="1073253"/>
    <lineage>
        <taxon>Bacteria</taxon>
        <taxon>Bacillati</taxon>
        <taxon>Actinomycetota</taxon>
        <taxon>Actinomycetes</taxon>
        <taxon>Streptosporangiales</taxon>
        <taxon>Streptosporangiaceae</taxon>
        <taxon>Thermocatellispora</taxon>
    </lineage>
</organism>
<gene>
    <name evidence="1" type="ORF">HNP84_003605</name>
</gene>
<protein>
    <recommendedName>
        <fullName evidence="3">WXG100 family type VII secretion target</fullName>
    </recommendedName>
</protein>
<dbReference type="Proteomes" id="UP000578449">
    <property type="component" value="Unassembled WGS sequence"/>
</dbReference>
<accession>A0A840P4F5</accession>
<comment type="caution">
    <text evidence="1">The sequence shown here is derived from an EMBL/GenBank/DDBJ whole genome shotgun (WGS) entry which is preliminary data.</text>
</comment>
<evidence type="ECO:0000313" key="2">
    <source>
        <dbReference type="Proteomes" id="UP000578449"/>
    </source>
</evidence>
<evidence type="ECO:0000313" key="1">
    <source>
        <dbReference type="EMBL" id="MBB5133879.1"/>
    </source>
</evidence>
<dbReference type="RefSeq" id="WP_185050829.1">
    <property type="nucleotide sequence ID" value="NZ_BAABIX010000058.1"/>
</dbReference>
<proteinExistence type="predicted"/>
<keyword evidence="2" id="KW-1185">Reference proteome</keyword>